<gene>
    <name evidence="1" type="ORF">NDU88_003235</name>
</gene>
<organism evidence="1 2">
    <name type="scientific">Pleurodeles waltl</name>
    <name type="common">Iberian ribbed newt</name>
    <dbReference type="NCBI Taxonomy" id="8319"/>
    <lineage>
        <taxon>Eukaryota</taxon>
        <taxon>Metazoa</taxon>
        <taxon>Chordata</taxon>
        <taxon>Craniata</taxon>
        <taxon>Vertebrata</taxon>
        <taxon>Euteleostomi</taxon>
        <taxon>Amphibia</taxon>
        <taxon>Batrachia</taxon>
        <taxon>Caudata</taxon>
        <taxon>Salamandroidea</taxon>
        <taxon>Salamandridae</taxon>
        <taxon>Pleurodelinae</taxon>
        <taxon>Pleurodeles</taxon>
    </lineage>
</organism>
<dbReference type="EMBL" id="JANPWB010000013">
    <property type="protein sequence ID" value="KAJ1105831.1"/>
    <property type="molecule type" value="Genomic_DNA"/>
</dbReference>
<evidence type="ECO:0000313" key="1">
    <source>
        <dbReference type="EMBL" id="KAJ1105831.1"/>
    </source>
</evidence>
<reference evidence="1" key="1">
    <citation type="journal article" date="2022" name="bioRxiv">
        <title>Sequencing and chromosome-scale assembly of the giantPleurodeles waltlgenome.</title>
        <authorList>
            <person name="Brown T."/>
            <person name="Elewa A."/>
            <person name="Iarovenko S."/>
            <person name="Subramanian E."/>
            <person name="Araus A.J."/>
            <person name="Petzold A."/>
            <person name="Susuki M."/>
            <person name="Suzuki K.-i.T."/>
            <person name="Hayashi T."/>
            <person name="Toyoda A."/>
            <person name="Oliveira C."/>
            <person name="Osipova E."/>
            <person name="Leigh N.D."/>
            <person name="Simon A."/>
            <person name="Yun M.H."/>
        </authorList>
    </citation>
    <scope>NUCLEOTIDE SEQUENCE</scope>
    <source>
        <strain evidence="1">20211129_DDA</strain>
        <tissue evidence="1">Liver</tissue>
    </source>
</reference>
<dbReference type="Proteomes" id="UP001066276">
    <property type="component" value="Chromosome 9"/>
</dbReference>
<proteinExistence type="predicted"/>
<comment type="caution">
    <text evidence="1">The sequence shown here is derived from an EMBL/GenBank/DDBJ whole genome shotgun (WGS) entry which is preliminary data.</text>
</comment>
<sequence>MALDPTAPPSDIAVNLLQLCDFIGPGSHDVDTGSQRPRNLGTGAVMWHRLGRRGTWDLDKVTVTGDKRKEDAWLDSFVDALGMADPWQEEHTELQQ</sequence>
<evidence type="ECO:0000313" key="2">
    <source>
        <dbReference type="Proteomes" id="UP001066276"/>
    </source>
</evidence>
<protein>
    <submittedName>
        <fullName evidence="1">Uncharacterized protein</fullName>
    </submittedName>
</protein>
<accession>A0AAV7MPZ0</accession>
<name>A0AAV7MPZ0_PLEWA</name>
<dbReference type="AlphaFoldDB" id="A0AAV7MPZ0"/>
<keyword evidence="2" id="KW-1185">Reference proteome</keyword>